<dbReference type="Pfam" id="PF12796">
    <property type="entry name" value="Ank_2"/>
    <property type="match status" value="1"/>
</dbReference>
<dbReference type="PRINTS" id="PR01415">
    <property type="entry name" value="ANKYRIN"/>
</dbReference>
<gene>
    <name evidence="7" type="ORF">VE01_03591</name>
</gene>
<feature type="domain" description="GPI inositol-deacylase winged helix" evidence="5">
    <location>
        <begin position="741"/>
        <end position="830"/>
    </location>
</feature>
<dbReference type="InterPro" id="IPR036770">
    <property type="entry name" value="Ankyrin_rpt-contain_sf"/>
</dbReference>
<feature type="repeat" description="ANK" evidence="3">
    <location>
        <begin position="945"/>
        <end position="977"/>
    </location>
</feature>
<evidence type="ECO:0000259" key="4">
    <source>
        <dbReference type="Pfam" id="PF05057"/>
    </source>
</evidence>
<feature type="domain" description="Nephrocystin 3-like N-terminal" evidence="6">
    <location>
        <begin position="445"/>
        <end position="623"/>
    </location>
</feature>
<evidence type="ECO:0000256" key="2">
    <source>
        <dbReference type="ARBA" id="ARBA00022737"/>
    </source>
</evidence>
<sequence>MTSYATQYSNGSKKRKLNDLESVTYRVRGIPLEYKLRQVQELLRSVLGLDAARGTVQVKSIAISPNQKTKMATVNFQNPPPCLSSDRKEWSFEIPDVDNSDAESDDDDDIIPKAPTITIDSHFRGITIFRSFKNVAEHKIDCVAISGLGGHAFGSFKERAGPHMWLRDSLPSDLTGARVMIYGYDTQLHDSHTFQDLEALGSLLRSDLQTLTTQDSKHTKPKTVPLIFVAHSLGGLIVKEAIIQMKRDKNHHALLDSIYGALFFGVPSQGMEITSLIPLVKDQPNQGLLHSLGKESQILRNQCRDFPKAFGHQDSEIICFFETEMSPTAAKDGEKWKMTGPLSILVDSSSARHGRPWENEAHHCLALKRSHSQLVKFSSNDEDYERVLAVLKRMMSVAVLVIPRVTFSTKEKEEMTSEDNDCLKSFAFPEITYRRQEADQAHLHTCEWILQHRSYTKWISKERELLWIKGKPGAGKSTLMAFLYQEFQASQDNFLLNQRIGLEFFFHGRGAALQKTPIGMFRSLLYQIYTKIPLVRLPIQTAFKEKKSFGKAGTSWEWQCKELKDLFSNALIDSAKLWKITIFVDALDEAGSIVARDLAMYFHDLNDKLAAMKGASRICISCRHYPIVAANNSLEICVEDENHNDITKYVKHRLNSGIQEMNMVGLSIDEFQELEGTIVTRASGVFQWARLVVPLVVDLNQQGESLQYIYKELSKVPTDLGDVYEHIFREVIDHRNRTRTFHLMQWICLAEVPLSVTELRFAIASDDLYIHPARESCKEAKDFVDTDARMERLIRSLSGGLVEVKHHMFKTTVQFIHQSVNDFLLSGGLKDLSSSMDDIIGQSQGRLSKSCINYLRLEEVLVGGSELADHKDFGYTDVSSRLENLPFLRYATKFWFLHAEKAESFGTSQQDLVQQLGSPPGPAFQTWVKIYGKIDFQGNAKCPELGSTLLHIASSSNLRSVVQILQRDNVNINEEDDAGNRALHYASRWGHKVLAEILIDAGADIGAKSRNDSTALECAAGNGHEEMLRLLLHRGADVNESTGASGNALQAAATKGNRILVNMLLKAGADVNAQGGHHGNALQATAYSGHLAVVTQLLEAGADVNAQGGEHGNALQAAAYGGADTTATLYRRQRIVVT</sequence>
<keyword evidence="8" id="KW-1185">Reference proteome</keyword>
<dbReference type="EMBL" id="KV460216">
    <property type="protein sequence ID" value="OBT98642.2"/>
    <property type="molecule type" value="Genomic_DNA"/>
</dbReference>
<dbReference type="InterPro" id="IPR054471">
    <property type="entry name" value="GPIID_WHD"/>
</dbReference>
<accession>A0A1B8GS35</accession>
<evidence type="ECO:0000259" key="5">
    <source>
        <dbReference type="Pfam" id="PF22939"/>
    </source>
</evidence>
<evidence type="ECO:0000313" key="7">
    <source>
        <dbReference type="EMBL" id="OBT98642.2"/>
    </source>
</evidence>
<keyword evidence="2" id="KW-0677">Repeat</keyword>
<evidence type="ECO:0000259" key="6">
    <source>
        <dbReference type="Pfam" id="PF24883"/>
    </source>
</evidence>
<evidence type="ECO:0000313" key="8">
    <source>
        <dbReference type="Proteomes" id="UP000091956"/>
    </source>
</evidence>
<dbReference type="Pfam" id="PF00023">
    <property type="entry name" value="Ank"/>
    <property type="match status" value="2"/>
</dbReference>
<feature type="repeat" description="ANK" evidence="3">
    <location>
        <begin position="1044"/>
        <end position="1076"/>
    </location>
</feature>
<dbReference type="SUPFAM" id="SSF52540">
    <property type="entry name" value="P-loop containing nucleoside triphosphate hydrolases"/>
    <property type="match status" value="1"/>
</dbReference>
<dbReference type="RefSeq" id="XP_059319873.1">
    <property type="nucleotide sequence ID" value="XM_059463543.1"/>
</dbReference>
<reference evidence="8" key="2">
    <citation type="journal article" date="2018" name="Nat. Commun.">
        <title>Extreme sensitivity to ultraviolet light in the fungal pathogen causing white-nose syndrome of bats.</title>
        <authorList>
            <person name="Palmer J.M."/>
            <person name="Drees K.P."/>
            <person name="Foster J.T."/>
            <person name="Lindner D.L."/>
        </authorList>
    </citation>
    <scope>NUCLEOTIDE SEQUENCE [LARGE SCALE GENOMIC DNA]</scope>
    <source>
        <strain evidence="8">UAMH 10579</strain>
    </source>
</reference>
<comment type="similarity">
    <text evidence="1">Belongs to the putative lipase ROG1 family.</text>
</comment>
<dbReference type="Gene3D" id="1.25.40.20">
    <property type="entry name" value="Ankyrin repeat-containing domain"/>
    <property type="match status" value="1"/>
</dbReference>
<feature type="repeat" description="ANK" evidence="3">
    <location>
        <begin position="978"/>
        <end position="1010"/>
    </location>
</feature>
<dbReference type="AlphaFoldDB" id="A0A1B8GS35"/>
<dbReference type="InterPro" id="IPR029058">
    <property type="entry name" value="AB_hydrolase_fold"/>
</dbReference>
<reference evidence="7 8" key="1">
    <citation type="submission" date="2016-03" db="EMBL/GenBank/DDBJ databases">
        <title>Comparative genomics of Pseudogymnoascus destructans, the fungus causing white-nose syndrome of bats.</title>
        <authorList>
            <person name="Palmer J.M."/>
            <person name="Drees K.P."/>
            <person name="Foster J.T."/>
            <person name="Lindner D.L."/>
        </authorList>
    </citation>
    <scope>NUCLEOTIDE SEQUENCE [LARGE SCALE GENOMIC DNA]</scope>
    <source>
        <strain evidence="7 8">UAMH 10579</strain>
    </source>
</reference>
<dbReference type="SUPFAM" id="SSF48403">
    <property type="entry name" value="Ankyrin repeat"/>
    <property type="match status" value="1"/>
</dbReference>
<feature type="repeat" description="ANK" evidence="3">
    <location>
        <begin position="1011"/>
        <end position="1043"/>
    </location>
</feature>
<dbReference type="Gene3D" id="3.40.50.1820">
    <property type="entry name" value="alpha/beta hydrolase"/>
    <property type="match status" value="1"/>
</dbReference>
<dbReference type="Pfam" id="PF24883">
    <property type="entry name" value="NPHP3_N"/>
    <property type="match status" value="1"/>
</dbReference>
<dbReference type="InterPro" id="IPR002110">
    <property type="entry name" value="Ankyrin_rpt"/>
</dbReference>
<keyword evidence="3" id="KW-0040">ANK repeat</keyword>
<dbReference type="Proteomes" id="UP000091956">
    <property type="component" value="Unassembled WGS sequence"/>
</dbReference>
<dbReference type="PROSITE" id="PS50297">
    <property type="entry name" value="ANK_REP_REGION"/>
    <property type="match status" value="4"/>
</dbReference>
<dbReference type="STRING" id="342668.A0A1B8GS35"/>
<feature type="domain" description="DUF676" evidence="4">
    <location>
        <begin position="187"/>
        <end position="263"/>
    </location>
</feature>
<feature type="repeat" description="ANK" evidence="3">
    <location>
        <begin position="1077"/>
        <end position="1109"/>
    </location>
</feature>
<dbReference type="SMART" id="SM00248">
    <property type="entry name" value="ANK"/>
    <property type="match status" value="5"/>
</dbReference>
<dbReference type="InterPro" id="IPR027417">
    <property type="entry name" value="P-loop_NTPase"/>
</dbReference>
<protein>
    <submittedName>
        <fullName evidence="7">Uncharacterized protein</fullName>
    </submittedName>
</protein>
<evidence type="ECO:0000256" key="1">
    <source>
        <dbReference type="ARBA" id="ARBA00007920"/>
    </source>
</evidence>
<dbReference type="PROSITE" id="PS50088">
    <property type="entry name" value="ANK_REPEAT"/>
    <property type="match status" value="5"/>
</dbReference>
<dbReference type="GeneID" id="28836977"/>
<dbReference type="PANTHER" id="PTHR10039">
    <property type="entry name" value="AMELOGENIN"/>
    <property type="match status" value="1"/>
</dbReference>
<evidence type="ECO:0000256" key="3">
    <source>
        <dbReference type="PROSITE-ProRule" id="PRU00023"/>
    </source>
</evidence>
<dbReference type="SUPFAM" id="SSF53474">
    <property type="entry name" value="alpha/beta-Hydrolases"/>
    <property type="match status" value="1"/>
</dbReference>
<dbReference type="Pfam" id="PF22939">
    <property type="entry name" value="WHD_GPIID"/>
    <property type="match status" value="1"/>
</dbReference>
<proteinExistence type="inferred from homology"/>
<dbReference type="Gene3D" id="3.40.50.300">
    <property type="entry name" value="P-loop containing nucleotide triphosphate hydrolases"/>
    <property type="match status" value="1"/>
</dbReference>
<organism evidence="7 8">
    <name type="scientific">Pseudogymnoascus verrucosus</name>
    <dbReference type="NCBI Taxonomy" id="342668"/>
    <lineage>
        <taxon>Eukaryota</taxon>
        <taxon>Fungi</taxon>
        <taxon>Dikarya</taxon>
        <taxon>Ascomycota</taxon>
        <taxon>Pezizomycotina</taxon>
        <taxon>Leotiomycetes</taxon>
        <taxon>Thelebolales</taxon>
        <taxon>Thelebolaceae</taxon>
        <taxon>Pseudogymnoascus</taxon>
    </lineage>
</organism>
<dbReference type="PANTHER" id="PTHR10039:SF5">
    <property type="entry name" value="NACHT DOMAIN-CONTAINING PROTEIN"/>
    <property type="match status" value="1"/>
</dbReference>
<dbReference type="InterPro" id="IPR007751">
    <property type="entry name" value="DUF676_lipase-like"/>
</dbReference>
<dbReference type="Pfam" id="PF05057">
    <property type="entry name" value="DUF676"/>
    <property type="match status" value="1"/>
</dbReference>
<dbReference type="InterPro" id="IPR056884">
    <property type="entry name" value="NPHP3-like_N"/>
</dbReference>
<name>A0A1B8GS35_9PEZI</name>